<evidence type="ECO:0000313" key="2">
    <source>
        <dbReference type="EMBL" id="OWR52274.1"/>
    </source>
</evidence>
<accession>A0A212FEW8</accession>
<dbReference type="AlphaFoldDB" id="A0A212FEW8"/>
<comment type="caution">
    <text evidence="2">The sequence shown here is derived from an EMBL/GenBank/DDBJ whole genome shotgun (WGS) entry which is preliminary data.</text>
</comment>
<gene>
    <name evidence="2" type="ORF">KGM_209570</name>
</gene>
<reference evidence="2 3" key="1">
    <citation type="journal article" date="2011" name="Cell">
        <title>The monarch butterfly genome yields insights into long-distance migration.</title>
        <authorList>
            <person name="Zhan S."/>
            <person name="Merlin C."/>
            <person name="Boore J.L."/>
            <person name="Reppert S.M."/>
        </authorList>
    </citation>
    <scope>NUCLEOTIDE SEQUENCE [LARGE SCALE GENOMIC DNA]</scope>
    <source>
        <strain evidence="2">F-2</strain>
    </source>
</reference>
<organism evidence="2 3">
    <name type="scientific">Danaus plexippus plexippus</name>
    <dbReference type="NCBI Taxonomy" id="278856"/>
    <lineage>
        <taxon>Eukaryota</taxon>
        <taxon>Metazoa</taxon>
        <taxon>Ecdysozoa</taxon>
        <taxon>Arthropoda</taxon>
        <taxon>Hexapoda</taxon>
        <taxon>Insecta</taxon>
        <taxon>Pterygota</taxon>
        <taxon>Neoptera</taxon>
        <taxon>Endopterygota</taxon>
        <taxon>Lepidoptera</taxon>
        <taxon>Glossata</taxon>
        <taxon>Ditrysia</taxon>
        <taxon>Papilionoidea</taxon>
        <taxon>Nymphalidae</taxon>
        <taxon>Danainae</taxon>
        <taxon>Danaini</taxon>
        <taxon>Danaina</taxon>
        <taxon>Danaus</taxon>
        <taxon>Danaus</taxon>
    </lineage>
</organism>
<dbReference type="eggNOG" id="ENOG502TBH0">
    <property type="taxonomic scope" value="Eukaryota"/>
</dbReference>
<sequence length="460" mass="52034">MDTSLKSKPFIKPKTMAELLPGLSSILNEDAVRSLTAKKQPRATIAQTRTAEKVVKPLTIAEMRADIVSLLHSPKRTVQPITSTKKRNWNSSVKPENKTKSHLSNGQTKHSSVRKVLNFQPKNKPVTNVRTTLISSETPKFPKPELRAKKSLNIQAKNSVRISGVYRIPQAKQNFPVTPSSNLSFKSNSDASFLQNEKHINDQVEKARAIIERPILDNIAEATPPISTPFKEYRNVQEYFNDTCDLDNSLNNNTIMNFDKELSKETSKREESVIVSLCDMLNKAAVTSIDNKTDLTVTDKINTELNELLEIEKETENNIRAIEMGIKTLNDIKEAQQKSLQNVRKLINAKKNIKPVNESDSNSADTGMERSTKQQPSYKIPKKNTCLRKKVFRKSLPNVSDGMQTPPKNKDKVLDMYMEMKEKMNFLNTPSVKRQMPSQDTPTITSHNLQKQLDKLYNGS</sequence>
<feature type="compositionally biased region" description="Polar residues" evidence="1">
    <location>
        <begin position="84"/>
        <end position="94"/>
    </location>
</feature>
<keyword evidence="3" id="KW-1185">Reference proteome</keyword>
<feature type="region of interest" description="Disordered" evidence="1">
    <location>
        <begin position="351"/>
        <end position="380"/>
    </location>
</feature>
<feature type="region of interest" description="Disordered" evidence="1">
    <location>
        <begin position="430"/>
        <end position="460"/>
    </location>
</feature>
<dbReference type="KEGG" id="dpl:KGM_209570"/>
<feature type="compositionally biased region" description="Polar residues" evidence="1">
    <location>
        <begin position="430"/>
        <end position="451"/>
    </location>
</feature>
<dbReference type="Proteomes" id="UP000007151">
    <property type="component" value="Unassembled WGS sequence"/>
</dbReference>
<name>A0A212FEW8_DANPL</name>
<feature type="region of interest" description="Disordered" evidence="1">
    <location>
        <begin position="84"/>
        <end position="113"/>
    </location>
</feature>
<evidence type="ECO:0000256" key="1">
    <source>
        <dbReference type="SAM" id="MobiDB-lite"/>
    </source>
</evidence>
<dbReference type="OrthoDB" id="7446204at2759"/>
<protein>
    <submittedName>
        <fullName evidence="2">Uncharacterized protein</fullName>
    </submittedName>
</protein>
<dbReference type="EMBL" id="AGBW02008896">
    <property type="protein sequence ID" value="OWR52274.1"/>
    <property type="molecule type" value="Genomic_DNA"/>
</dbReference>
<evidence type="ECO:0000313" key="3">
    <source>
        <dbReference type="Proteomes" id="UP000007151"/>
    </source>
</evidence>
<proteinExistence type="predicted"/>